<reference evidence="1 2" key="1">
    <citation type="submission" date="2023-10" db="EMBL/GenBank/DDBJ databases">
        <title>Genomes of two closely related lineages of the louse Polyplax serrata with different host specificities.</title>
        <authorList>
            <person name="Martinu J."/>
            <person name="Tarabai H."/>
            <person name="Stefka J."/>
            <person name="Hypsa V."/>
        </authorList>
    </citation>
    <scope>NUCLEOTIDE SEQUENCE [LARGE SCALE GENOMIC DNA]</scope>
    <source>
        <strain evidence="1">HR10_N</strain>
    </source>
</reference>
<proteinExistence type="predicted"/>
<sequence>MTSPIPKIKEDQPLDEFEFLDVDDDLEYYKEPTKSPISDSVKKIGSGVSLIFSALCTISEEQGFVVKLPVKSIATTAVSTLTGTLIGGVPGMAVGKSRNNILHVTDVFDTGSFGLETRFPTLETLEEPLLLAQIIRKTVIPD</sequence>
<dbReference type="AlphaFoldDB" id="A0AAN8NLQ0"/>
<accession>A0AAN8NLQ0</accession>
<name>A0AAN8NLQ0_POLSC</name>
<comment type="caution">
    <text evidence="1">The sequence shown here is derived from an EMBL/GenBank/DDBJ whole genome shotgun (WGS) entry which is preliminary data.</text>
</comment>
<organism evidence="1 2">
    <name type="scientific">Polyplax serrata</name>
    <name type="common">Common mouse louse</name>
    <dbReference type="NCBI Taxonomy" id="468196"/>
    <lineage>
        <taxon>Eukaryota</taxon>
        <taxon>Metazoa</taxon>
        <taxon>Ecdysozoa</taxon>
        <taxon>Arthropoda</taxon>
        <taxon>Hexapoda</taxon>
        <taxon>Insecta</taxon>
        <taxon>Pterygota</taxon>
        <taxon>Neoptera</taxon>
        <taxon>Paraneoptera</taxon>
        <taxon>Psocodea</taxon>
        <taxon>Troctomorpha</taxon>
        <taxon>Phthiraptera</taxon>
        <taxon>Anoplura</taxon>
        <taxon>Polyplacidae</taxon>
        <taxon>Polyplax</taxon>
    </lineage>
</organism>
<protein>
    <submittedName>
        <fullName evidence="1">Uncharacterized protein</fullName>
    </submittedName>
</protein>
<evidence type="ECO:0000313" key="1">
    <source>
        <dbReference type="EMBL" id="KAK6620890.1"/>
    </source>
</evidence>
<gene>
    <name evidence="1" type="ORF">RUM43_011188</name>
</gene>
<evidence type="ECO:0000313" key="2">
    <source>
        <dbReference type="Proteomes" id="UP001372834"/>
    </source>
</evidence>
<dbReference type="EMBL" id="JAWJWE010000039">
    <property type="protein sequence ID" value="KAK6620890.1"/>
    <property type="molecule type" value="Genomic_DNA"/>
</dbReference>
<dbReference type="Proteomes" id="UP001372834">
    <property type="component" value="Unassembled WGS sequence"/>
</dbReference>